<sequence>MFCDAPEETLELLRGYAFLLALLVPLQEHLYRRSLRCLAASSIDEDGTPRSIVSCNNGCSVNESMMR</sequence>
<evidence type="ECO:0000313" key="2">
    <source>
        <dbReference type="Proteomes" id="UP001232973"/>
    </source>
</evidence>
<comment type="caution">
    <text evidence="1">The sequence shown here is derived from an EMBL/GenBank/DDBJ whole genome shotgun (WGS) entry which is preliminary data.</text>
</comment>
<accession>A0ABT9XIW7</accession>
<reference evidence="1 2" key="1">
    <citation type="submission" date="2023-07" db="EMBL/GenBank/DDBJ databases">
        <title>Genomic Encyclopedia of Type Strains, Phase IV (KMG-IV): sequencing the most valuable type-strain genomes for metagenomic binning, comparative biology and taxonomic classification.</title>
        <authorList>
            <person name="Goeker M."/>
        </authorList>
    </citation>
    <scope>NUCLEOTIDE SEQUENCE [LARGE SCALE GENOMIC DNA]</scope>
    <source>
        <strain evidence="1 2">DSM 4006</strain>
    </source>
</reference>
<name>A0ABT9XIW7_9BACL</name>
<gene>
    <name evidence="1" type="ORF">J2S03_002123</name>
</gene>
<dbReference type="EMBL" id="JAUSTP010000016">
    <property type="protein sequence ID" value="MDQ0190259.1"/>
    <property type="molecule type" value="Genomic_DNA"/>
</dbReference>
<evidence type="ECO:0000313" key="1">
    <source>
        <dbReference type="EMBL" id="MDQ0190259.1"/>
    </source>
</evidence>
<dbReference type="Proteomes" id="UP001232973">
    <property type="component" value="Unassembled WGS sequence"/>
</dbReference>
<organism evidence="1 2">
    <name type="scientific">Alicyclobacillus cycloheptanicus</name>
    <dbReference type="NCBI Taxonomy" id="1457"/>
    <lineage>
        <taxon>Bacteria</taxon>
        <taxon>Bacillati</taxon>
        <taxon>Bacillota</taxon>
        <taxon>Bacilli</taxon>
        <taxon>Bacillales</taxon>
        <taxon>Alicyclobacillaceae</taxon>
        <taxon>Alicyclobacillus</taxon>
    </lineage>
</organism>
<keyword evidence="2" id="KW-1185">Reference proteome</keyword>
<proteinExistence type="predicted"/>
<protein>
    <submittedName>
        <fullName evidence="1">Uncharacterized protein</fullName>
    </submittedName>
</protein>